<evidence type="ECO:0000313" key="4">
    <source>
        <dbReference type="EMBL" id="CAF4240476.1"/>
    </source>
</evidence>
<feature type="region of interest" description="Disordered" evidence="1">
    <location>
        <begin position="1"/>
        <end position="26"/>
    </location>
</feature>
<reference evidence="3" key="1">
    <citation type="submission" date="2021-02" db="EMBL/GenBank/DDBJ databases">
        <authorList>
            <person name="Nowell W R."/>
        </authorList>
    </citation>
    <scope>NUCLEOTIDE SEQUENCE</scope>
</reference>
<dbReference type="Proteomes" id="UP000663874">
    <property type="component" value="Unassembled WGS sequence"/>
</dbReference>
<dbReference type="EMBL" id="CAJOBE010020979">
    <property type="protein sequence ID" value="CAF4240476.1"/>
    <property type="molecule type" value="Genomic_DNA"/>
</dbReference>
<feature type="compositionally biased region" description="Basic and acidic residues" evidence="1">
    <location>
        <begin position="1"/>
        <end position="10"/>
    </location>
</feature>
<protein>
    <submittedName>
        <fullName evidence="3">Uncharacterized protein</fullName>
    </submittedName>
</protein>
<name>A0A815W446_9BILA</name>
<sequence length="26" mass="2996">QSTSENERLPELLAPEILQQQTKNDN</sequence>
<evidence type="ECO:0000313" key="3">
    <source>
        <dbReference type="EMBL" id="CAF1538689.1"/>
    </source>
</evidence>
<gene>
    <name evidence="4" type="ORF">FNK824_LOCUS38139</name>
    <name evidence="3" type="ORF">SEV965_LOCUS37993</name>
    <name evidence="2" type="ORF">ZHD862_LOCUS37954</name>
</gene>
<dbReference type="AlphaFoldDB" id="A0A815W446"/>
<evidence type="ECO:0000313" key="5">
    <source>
        <dbReference type="Proteomes" id="UP000663889"/>
    </source>
</evidence>
<dbReference type="Proteomes" id="UP000663864">
    <property type="component" value="Unassembled WGS sequence"/>
</dbReference>
<comment type="caution">
    <text evidence="3">The sequence shown here is derived from an EMBL/GenBank/DDBJ whole genome shotgun (WGS) entry which is preliminary data.</text>
</comment>
<dbReference type="Proteomes" id="UP000663889">
    <property type="component" value="Unassembled WGS sequence"/>
</dbReference>
<evidence type="ECO:0000313" key="2">
    <source>
        <dbReference type="EMBL" id="CAF1511793.1"/>
    </source>
</evidence>
<dbReference type="EMBL" id="CAJNOT010007828">
    <property type="protein sequence ID" value="CAF1511793.1"/>
    <property type="molecule type" value="Genomic_DNA"/>
</dbReference>
<proteinExistence type="predicted"/>
<evidence type="ECO:0000256" key="1">
    <source>
        <dbReference type="SAM" id="MobiDB-lite"/>
    </source>
</evidence>
<dbReference type="EMBL" id="CAJNOU010008544">
    <property type="protein sequence ID" value="CAF1538689.1"/>
    <property type="molecule type" value="Genomic_DNA"/>
</dbReference>
<organism evidence="3 5">
    <name type="scientific">Rotaria sordida</name>
    <dbReference type="NCBI Taxonomy" id="392033"/>
    <lineage>
        <taxon>Eukaryota</taxon>
        <taxon>Metazoa</taxon>
        <taxon>Spiralia</taxon>
        <taxon>Gnathifera</taxon>
        <taxon>Rotifera</taxon>
        <taxon>Eurotatoria</taxon>
        <taxon>Bdelloidea</taxon>
        <taxon>Philodinida</taxon>
        <taxon>Philodinidae</taxon>
        <taxon>Rotaria</taxon>
    </lineage>
</organism>
<accession>A0A815W446</accession>
<feature type="non-terminal residue" evidence="3">
    <location>
        <position position="1"/>
    </location>
</feature>